<dbReference type="InterPro" id="IPR004899">
    <property type="entry name" value="Pertactin_central"/>
</dbReference>
<dbReference type="GO" id="GO:0004252">
    <property type="term" value="F:serine-type endopeptidase activity"/>
    <property type="evidence" value="ECO:0007669"/>
    <property type="project" value="InterPro"/>
</dbReference>
<dbReference type="Pfam" id="PF02395">
    <property type="entry name" value="Peptidase_S6"/>
    <property type="match status" value="1"/>
</dbReference>
<dbReference type="InterPro" id="IPR012332">
    <property type="entry name" value="Autotransporter_pectin_lyase_C"/>
</dbReference>
<dbReference type="GO" id="GO:0042597">
    <property type="term" value="C:periplasmic space"/>
    <property type="evidence" value="ECO:0007669"/>
    <property type="project" value="UniProtKB-SubCell"/>
</dbReference>
<keyword evidence="10" id="KW-0574">Periplasm</keyword>
<evidence type="ECO:0000256" key="5">
    <source>
        <dbReference type="ARBA" id="ARBA00022452"/>
    </source>
</evidence>
<evidence type="ECO:0000256" key="14">
    <source>
        <dbReference type="ARBA" id="ARBA00023145"/>
    </source>
</evidence>
<dbReference type="EMBL" id="UGSQ01000003">
    <property type="protein sequence ID" value="SUB26601.1"/>
    <property type="molecule type" value="Genomic_DNA"/>
</dbReference>
<dbReference type="InterPro" id="IPR057393">
    <property type="entry name" value="PIC_HAP1_IgA0_b-sol2"/>
</dbReference>
<evidence type="ECO:0000256" key="16">
    <source>
        <dbReference type="SAM" id="MobiDB-lite"/>
    </source>
</evidence>
<dbReference type="CDD" id="cd01343">
    <property type="entry name" value="PL1_Passenger_AT"/>
    <property type="match status" value="1"/>
</dbReference>
<dbReference type="GO" id="GO:0009986">
    <property type="term" value="C:cell surface"/>
    <property type="evidence" value="ECO:0007669"/>
    <property type="project" value="UniProtKB-SubCell"/>
</dbReference>
<dbReference type="Proteomes" id="UP000255113">
    <property type="component" value="Unassembled WGS sequence"/>
</dbReference>
<dbReference type="InterPro" id="IPR036709">
    <property type="entry name" value="Autotransporte_beta_dom_sf"/>
</dbReference>
<keyword evidence="5" id="KW-1134">Transmembrane beta strand</keyword>
<dbReference type="GO" id="GO:0005576">
    <property type="term" value="C:extracellular region"/>
    <property type="evidence" value="ECO:0007669"/>
    <property type="project" value="UniProtKB-SubCell"/>
</dbReference>
<dbReference type="InterPro" id="IPR050909">
    <property type="entry name" value="Bact_Autotransporter_VF"/>
</dbReference>
<accession>A0A379AX57</accession>
<dbReference type="Gene3D" id="2.40.10.120">
    <property type="match status" value="1"/>
</dbReference>
<evidence type="ECO:0000256" key="13">
    <source>
        <dbReference type="ARBA" id="ARBA00023136"/>
    </source>
</evidence>
<dbReference type="Pfam" id="PF24078">
    <property type="entry name" value="Beta-sol_PIC_HAP1_IgA0_2nd"/>
    <property type="match status" value="1"/>
</dbReference>
<dbReference type="Gene3D" id="2.40.128.130">
    <property type="entry name" value="Autotransporter beta-domain"/>
    <property type="match status" value="1"/>
</dbReference>
<comment type="subcellular location">
    <subcellularLocation>
        <location evidence="3">Cell outer membrane</location>
        <topology evidence="3">Multi-pass membrane protein</topology>
    </subcellularLocation>
    <subcellularLocation>
        <location evidence="1">Cell surface</location>
    </subcellularLocation>
    <subcellularLocation>
        <location evidence="2">Periplasm</location>
    </subcellularLocation>
    <subcellularLocation>
        <location evidence="4">Secreted</location>
    </subcellularLocation>
</comment>
<evidence type="ECO:0000259" key="19">
    <source>
        <dbReference type="PROSITE" id="PS51691"/>
    </source>
</evidence>
<keyword evidence="15" id="KW-0998">Cell outer membrane</keyword>
<dbReference type="PANTHER" id="PTHR12338">
    <property type="entry name" value="AUTOTRANSPORTER"/>
    <property type="match status" value="1"/>
</dbReference>
<evidence type="ECO:0000256" key="9">
    <source>
        <dbReference type="ARBA" id="ARBA00022729"/>
    </source>
</evidence>
<keyword evidence="8" id="KW-0812">Transmembrane</keyword>
<dbReference type="SMART" id="SM00869">
    <property type="entry name" value="Autotransporter"/>
    <property type="match status" value="1"/>
</dbReference>
<evidence type="ECO:0000256" key="7">
    <source>
        <dbReference type="ARBA" id="ARBA00022670"/>
    </source>
</evidence>
<keyword evidence="6" id="KW-0964">Secreted</keyword>
<dbReference type="InterPro" id="IPR011050">
    <property type="entry name" value="Pectin_lyase_fold/virulence"/>
</dbReference>
<organism evidence="20 21">
    <name type="scientific">Avibacterium gallinarum</name>
    <name type="common">Pasteurella gallinarum</name>
    <dbReference type="NCBI Taxonomy" id="755"/>
    <lineage>
        <taxon>Bacteria</taxon>
        <taxon>Pseudomonadati</taxon>
        <taxon>Pseudomonadota</taxon>
        <taxon>Gammaproteobacteria</taxon>
        <taxon>Pasteurellales</taxon>
        <taxon>Pasteurellaceae</taxon>
        <taxon>Avibacterium</taxon>
    </lineage>
</organism>
<dbReference type="GO" id="GO:0006508">
    <property type="term" value="P:proteolysis"/>
    <property type="evidence" value="ECO:0007669"/>
    <property type="project" value="UniProtKB-KW"/>
</dbReference>
<dbReference type="Gene3D" id="2.160.20.20">
    <property type="match status" value="2"/>
</dbReference>
<dbReference type="NCBIfam" id="TIGR01414">
    <property type="entry name" value="autotrans_barl"/>
    <property type="match status" value="2"/>
</dbReference>
<keyword evidence="9 17" id="KW-0732">Signal</keyword>
<keyword evidence="11 20" id="KW-0378">Hydrolase</keyword>
<feature type="signal peptide" evidence="17">
    <location>
        <begin position="1"/>
        <end position="25"/>
    </location>
</feature>
<evidence type="ECO:0000256" key="10">
    <source>
        <dbReference type="ARBA" id="ARBA00022764"/>
    </source>
</evidence>
<dbReference type="Gene3D" id="3.30.160.280">
    <property type="match status" value="1"/>
</dbReference>
<dbReference type="PRINTS" id="PR00921">
    <property type="entry name" value="IGASERPTASE"/>
</dbReference>
<protein>
    <submittedName>
        <fullName evidence="20">Filamentous hemagglutinin protein</fullName>
        <ecNumber evidence="20">3.4.21.72</ecNumber>
    </submittedName>
</protein>
<evidence type="ECO:0000256" key="17">
    <source>
        <dbReference type="SAM" id="SignalP"/>
    </source>
</evidence>
<evidence type="ECO:0000313" key="21">
    <source>
        <dbReference type="Proteomes" id="UP000255113"/>
    </source>
</evidence>
<keyword evidence="13" id="KW-0472">Membrane</keyword>
<dbReference type="InterPro" id="IPR006315">
    <property type="entry name" value="OM_autotransptr_brl_dom"/>
</dbReference>
<evidence type="ECO:0000256" key="1">
    <source>
        <dbReference type="ARBA" id="ARBA00004241"/>
    </source>
</evidence>
<keyword evidence="12" id="KW-0720">Serine protease</keyword>
<evidence type="ECO:0000256" key="12">
    <source>
        <dbReference type="ARBA" id="ARBA00022825"/>
    </source>
</evidence>
<dbReference type="CDD" id="cd06503">
    <property type="entry name" value="ATP-synt_Fo_b"/>
    <property type="match status" value="1"/>
</dbReference>
<gene>
    <name evidence="20" type="primary">pfhB1_2</name>
    <name evidence="20" type="ORF">NCTC11188_00958</name>
</gene>
<dbReference type="PROSITE" id="PS51208">
    <property type="entry name" value="AUTOTRANSPORTER"/>
    <property type="match status" value="1"/>
</dbReference>
<dbReference type="EC" id="3.4.21.72" evidence="20"/>
<dbReference type="GO" id="GO:0009279">
    <property type="term" value="C:cell outer membrane"/>
    <property type="evidence" value="ECO:0007669"/>
    <property type="project" value="UniProtKB-SubCell"/>
</dbReference>
<dbReference type="InterPro" id="IPR030396">
    <property type="entry name" value="Peptidase_S6_dom"/>
</dbReference>
<dbReference type="InterPro" id="IPR000710">
    <property type="entry name" value="Peptidase_S6"/>
</dbReference>
<evidence type="ECO:0000256" key="4">
    <source>
        <dbReference type="ARBA" id="ARBA00004613"/>
    </source>
</evidence>
<dbReference type="PROSITE" id="PS51691">
    <property type="entry name" value="PEPTIDASE_S6"/>
    <property type="match status" value="1"/>
</dbReference>
<dbReference type="SUPFAM" id="SSF51126">
    <property type="entry name" value="Pectin lyase-like"/>
    <property type="match status" value="1"/>
</dbReference>
<proteinExistence type="predicted"/>
<evidence type="ECO:0000256" key="6">
    <source>
        <dbReference type="ARBA" id="ARBA00022525"/>
    </source>
</evidence>
<dbReference type="Pfam" id="PF03212">
    <property type="entry name" value="Pertactin"/>
    <property type="match status" value="1"/>
</dbReference>
<keyword evidence="14" id="KW-0865">Zymogen</keyword>
<name>A0A379AX57_AVIGA</name>
<dbReference type="InterPro" id="IPR005546">
    <property type="entry name" value="Autotransporte_beta"/>
</dbReference>
<evidence type="ECO:0000256" key="3">
    <source>
        <dbReference type="ARBA" id="ARBA00004571"/>
    </source>
</evidence>
<dbReference type="PANTHER" id="PTHR12338:SF10">
    <property type="entry name" value="ADHESION AND PENETRATION PROTEIN AUTOTRANSPORTER"/>
    <property type="match status" value="1"/>
</dbReference>
<evidence type="ECO:0000256" key="11">
    <source>
        <dbReference type="ARBA" id="ARBA00022801"/>
    </source>
</evidence>
<sequence length="1568" mass="175419">MLSRFKYSQLSALIASIIASTPLYAANVRGDIDYQYFRDFAENKGKFTVGAMNIPVFNKNGENIGLMMKDVPMIDLSPAARNAGYVTLIAPSFLTGVAHNGGFGSSQFGGADENPDSHHFSYLVVNRNNFPEEWEGKAVEKRDRDYHAPRIHKMVTEVVPAELTDAAVGDPAIDTKTFKDRTRFPIYARVGSGRQQVQDSPEAGNKPRDVAPAYRYMIGGVSYDMYSVSDRNEIASFGSHSEDGKWLYNGPISLFGSQYYGPMITYAKPGDSGSALWAYDKQKEKWVIVGVLNFDYDYDNIWALPRLAYVKYVQDKANAGNIENAQKDQVWTWAVDSTAAEHSAIKSDDTSLSVDLYNQSLTGQDTAQTRPSLDYGKSVFFNGADGGVLLLKDNINQGAGSLYFNADFTVKAENNQTWLGGGVSVAKDKTVTWQVANPQGDRLSKIGEGTLLVQGTGENLGDISVGDGTVILNQQADSAGQKQAFNQLGITSGRPTVVLQTADQMDPDEIYFGYRGGRLDLNGNDLTFQRIQHSDEGAMVVNHRADKPATLTLTGTNVREKDLTWGSWGKAGYDIYEYANPYANGQKDYFVLKGDPWGFYPTNQTSTDHWEYLGSDRAAAIQTIIERKNAQQTLTAFAGYFGEKASDKTNGGLNVNYQPVVEESTLLLTGGMNLNGDFSAKGGKVVFEGVPTPHARDVLNNREVIFDDDWINRDFSAKTISVSNKANFTVGRNVSSLNANINVNDNAILDLGYQAGQTVCLRSDHTGEVSCDMPTYSEETLNSIPRMALAGDISLSQQSRLNLGKTDFTGSIQAAKTTQTSLSKESHWTLTGNSTLGNLNLAEGSQITLSQNDKPFNTLTVNGDLSGNGKFYYRTNFSTLNSDKVVVNGKASGNHLLVVNDIGNEPQRSKDRLTLITANSSENLAVTLQNNYADIGAYRYNLIQEGNTFRLYNPIVEKEIAEEERKAAEEQARREAEAKRLEEERKAAEEQARREAEAKRLEEERKAAEEQARREAEAKRLEEERKAAEEQARREAEAKRLEEERKAAEEQARREAEAKRLEEERKAAEEQARREAEAKRLEEERKAAEEQARREAEAKRLEEERKVAEEQARREAEAKRLEEERKAAEEQARREAEAKRLEEERKATEEQARREVEAKRLEEERKAAEEQARREAEAKRLEEERKAAEEQARREAEAKRLEEERKAAEEQARREAEAKRLEEERKAAEEQARREAEAKRLEEERKAAEEQARREAEAKRLEEERKKAELDRLKQAQLVSGVSNTALSELSAQGNAILRSDQHLNQRLLQEGGEQTQVWTNVDYQEADYQSDNYRVYKQHSNYTELGVESAVNEQGISLGTIVSQTRGNIDYENASGKMTYSQATVYAKVQSESGLFVAADIGYGRSNNLITLDEQRAAFKRNIVSFGATLGKKWGLGYLDLKAIAGVRYHHLTAADYELKGRAVHTRALDFVNYHAGAELSKTWQWNTLSISPSLALYYFDASRKTFNNAVTVNNNGLQQQFNRGWQYQAGLNLNMGAWSVGTTFSYENGDESSHSRQFGLKVGYRF</sequence>
<keyword evidence="7" id="KW-0645">Protease</keyword>
<reference evidence="20 21" key="1">
    <citation type="submission" date="2018-06" db="EMBL/GenBank/DDBJ databases">
        <authorList>
            <consortium name="Pathogen Informatics"/>
            <person name="Doyle S."/>
        </authorList>
    </citation>
    <scope>NUCLEOTIDE SEQUENCE [LARGE SCALE GENOMIC DNA]</scope>
    <source>
        <strain evidence="20 21">NCTC11188</strain>
    </source>
</reference>
<evidence type="ECO:0000256" key="15">
    <source>
        <dbReference type="ARBA" id="ARBA00023237"/>
    </source>
</evidence>
<evidence type="ECO:0000256" key="8">
    <source>
        <dbReference type="ARBA" id="ARBA00022692"/>
    </source>
</evidence>
<evidence type="ECO:0000256" key="2">
    <source>
        <dbReference type="ARBA" id="ARBA00004418"/>
    </source>
</evidence>
<dbReference type="SUPFAM" id="SSF103515">
    <property type="entry name" value="Autotransporter"/>
    <property type="match status" value="1"/>
</dbReference>
<evidence type="ECO:0000259" key="18">
    <source>
        <dbReference type="PROSITE" id="PS51208"/>
    </source>
</evidence>
<feature type="region of interest" description="Disordered" evidence="16">
    <location>
        <begin position="1014"/>
        <end position="1239"/>
    </location>
</feature>
<feature type="domain" description="Autotransporter" evidence="18">
    <location>
        <begin position="1311"/>
        <end position="1568"/>
    </location>
</feature>
<evidence type="ECO:0000313" key="20">
    <source>
        <dbReference type="EMBL" id="SUB26601.1"/>
    </source>
</evidence>
<feature type="chain" id="PRO_5016978815" evidence="17">
    <location>
        <begin position="26"/>
        <end position="1568"/>
    </location>
</feature>
<feature type="domain" description="Peptidase S6" evidence="19">
    <location>
        <begin position="26"/>
        <end position="312"/>
    </location>
</feature>